<evidence type="ECO:0000313" key="2">
    <source>
        <dbReference type="EMBL" id="AKH48198.1"/>
    </source>
</evidence>
<reference evidence="2" key="1">
    <citation type="journal article" date="2015" name="Front. Microbiol.">
        <title>Combining genomic sequencing methods to explore viral diversity and reveal potential virus-host interactions.</title>
        <authorList>
            <person name="Chow C.E."/>
            <person name="Winget D.M."/>
            <person name="White R.A.III."/>
            <person name="Hallam S.J."/>
            <person name="Suttle C.A."/>
        </authorList>
    </citation>
    <scope>NUCLEOTIDE SEQUENCE</scope>
    <source>
        <strain evidence="2">Oxic1_6</strain>
    </source>
</reference>
<evidence type="ECO:0000256" key="1">
    <source>
        <dbReference type="SAM" id="MobiDB-lite"/>
    </source>
</evidence>
<sequence>MSEWSSLAISTASSSVSPSRPSAVGSLWEQSDHPRMLACSMVSARVTHEGST</sequence>
<reference evidence="2" key="2">
    <citation type="submission" date="2015-03" db="EMBL/GenBank/DDBJ databases">
        <authorList>
            <person name="Chow C.-E.T."/>
            <person name="Winget D.M."/>
            <person name="White R.A.III."/>
            <person name="Hallam S.J."/>
            <person name="Suttle C.A."/>
        </authorList>
    </citation>
    <scope>NUCLEOTIDE SEQUENCE</scope>
    <source>
        <strain evidence="2">Oxic1_6</strain>
    </source>
</reference>
<organism evidence="2">
    <name type="scientific">uncultured marine virus</name>
    <dbReference type="NCBI Taxonomy" id="186617"/>
    <lineage>
        <taxon>Viruses</taxon>
        <taxon>environmental samples</taxon>
    </lineage>
</organism>
<accession>A0A0F7L9D3</accession>
<protein>
    <submittedName>
        <fullName evidence="2">Uncharacterized protein</fullName>
    </submittedName>
</protein>
<feature type="region of interest" description="Disordered" evidence="1">
    <location>
        <begin position="1"/>
        <end position="30"/>
    </location>
</feature>
<feature type="compositionally biased region" description="Low complexity" evidence="1">
    <location>
        <begin position="1"/>
        <end position="26"/>
    </location>
</feature>
<proteinExistence type="predicted"/>
<dbReference type="EMBL" id="KR029601">
    <property type="protein sequence ID" value="AKH48198.1"/>
    <property type="molecule type" value="Genomic_DNA"/>
</dbReference>
<name>A0A0F7L9D3_9VIRU</name>